<protein>
    <recommendedName>
        <fullName evidence="3">Pilus assembly protein, PilO</fullName>
    </recommendedName>
</protein>
<comment type="caution">
    <text evidence="1">The sequence shown here is derived from an EMBL/GenBank/DDBJ whole genome shotgun (WGS) entry which is preliminary data.</text>
</comment>
<gene>
    <name evidence="1" type="ORF">UV12_C0001G0002</name>
</gene>
<evidence type="ECO:0000313" key="2">
    <source>
        <dbReference type="Proteomes" id="UP000034704"/>
    </source>
</evidence>
<dbReference type="Gene3D" id="3.30.70.60">
    <property type="match status" value="1"/>
</dbReference>
<dbReference type="Proteomes" id="UP000034704">
    <property type="component" value="Unassembled WGS sequence"/>
</dbReference>
<accession>A0A0G0ZHT7</accession>
<dbReference type="AlphaFoldDB" id="A0A0G0ZHT7"/>
<proteinExistence type="predicted"/>
<name>A0A0G0ZHT7_9BACT</name>
<dbReference type="STRING" id="1618756.UV12_C0001G0002"/>
<reference evidence="1 2" key="1">
    <citation type="journal article" date="2015" name="Nature">
        <title>rRNA introns, odd ribosomes, and small enigmatic genomes across a large radiation of phyla.</title>
        <authorList>
            <person name="Brown C.T."/>
            <person name="Hug L.A."/>
            <person name="Thomas B.C."/>
            <person name="Sharon I."/>
            <person name="Castelle C.J."/>
            <person name="Singh A."/>
            <person name="Wilkins M.J."/>
            <person name="Williams K.H."/>
            <person name="Banfield J.F."/>
        </authorList>
    </citation>
    <scope>NUCLEOTIDE SEQUENCE [LARGE SCALE GENOMIC DNA]</scope>
</reference>
<sequence length="225" mass="24878">MTKLIISFVVLVLSAAFAFLYVLPAYNVSKERRADIETLSKNLSTSDEIIQLIADTKNNLNSIESIKLARFEVFLPEEVDPIRFANNIQNIGTDNMVSMISIKIDTPGRDAQQDGTSQTGGVAQSVANQLSLEAKLNQADGINVQVYGIATEKEKKYATTKATITFETSFEKFKLFLSDLERSLGLMDVTGLSFVVSSEAEETKMATQSSPNYQFLMTVETYSLK</sequence>
<dbReference type="EMBL" id="LCDG01000001">
    <property type="protein sequence ID" value="KKS48307.1"/>
    <property type="molecule type" value="Genomic_DNA"/>
</dbReference>
<evidence type="ECO:0008006" key="3">
    <source>
        <dbReference type="Google" id="ProtNLM"/>
    </source>
</evidence>
<organism evidence="1 2">
    <name type="scientific">Candidatus Nomurabacteria bacterium GW2011_GWC2_42_20</name>
    <dbReference type="NCBI Taxonomy" id="1618756"/>
    <lineage>
        <taxon>Bacteria</taxon>
        <taxon>Candidatus Nomuraibacteriota</taxon>
    </lineage>
</organism>
<evidence type="ECO:0000313" key="1">
    <source>
        <dbReference type="EMBL" id="KKS48307.1"/>
    </source>
</evidence>
<dbReference type="InterPro" id="IPR014717">
    <property type="entry name" value="Transl_elong_EF1B/ribsomal_bS6"/>
</dbReference>